<dbReference type="AlphaFoldDB" id="A0A8X7B9F4"/>
<protein>
    <submittedName>
        <fullName evidence="1">Uncharacterized protein</fullName>
    </submittedName>
</protein>
<keyword evidence="2" id="KW-1185">Reference proteome</keyword>
<evidence type="ECO:0000313" key="2">
    <source>
        <dbReference type="Proteomes" id="UP000887159"/>
    </source>
</evidence>
<sequence>MLPVRLINTTNERRLVQGHETTPLRVKGDIEVVSSKLGDGVEGCTFLDETLRILLFSMNRSSDPLIRSRPHSNPQTDRLFACENNLNRSFENETQKAAEVTIHDRS</sequence>
<organism evidence="1 2">
    <name type="scientific">Trichonephila clavipes</name>
    <name type="common">Golden silk orbweaver</name>
    <name type="synonym">Nephila clavipes</name>
    <dbReference type="NCBI Taxonomy" id="2585209"/>
    <lineage>
        <taxon>Eukaryota</taxon>
        <taxon>Metazoa</taxon>
        <taxon>Ecdysozoa</taxon>
        <taxon>Arthropoda</taxon>
        <taxon>Chelicerata</taxon>
        <taxon>Arachnida</taxon>
        <taxon>Araneae</taxon>
        <taxon>Araneomorphae</taxon>
        <taxon>Entelegynae</taxon>
        <taxon>Araneoidea</taxon>
        <taxon>Nephilidae</taxon>
        <taxon>Trichonephila</taxon>
    </lineage>
</organism>
<gene>
    <name evidence="1" type="ORF">TNCV_4896241</name>
</gene>
<comment type="caution">
    <text evidence="1">The sequence shown here is derived from an EMBL/GenBank/DDBJ whole genome shotgun (WGS) entry which is preliminary data.</text>
</comment>
<proteinExistence type="predicted"/>
<accession>A0A8X7B9F4</accession>
<reference evidence="1" key="1">
    <citation type="submission" date="2020-08" db="EMBL/GenBank/DDBJ databases">
        <title>Multicomponent nature underlies the extraordinary mechanical properties of spider dragline silk.</title>
        <authorList>
            <person name="Kono N."/>
            <person name="Nakamura H."/>
            <person name="Mori M."/>
            <person name="Yoshida Y."/>
            <person name="Ohtoshi R."/>
            <person name="Malay A.D."/>
            <person name="Moran D.A.P."/>
            <person name="Tomita M."/>
            <person name="Numata K."/>
            <person name="Arakawa K."/>
        </authorList>
    </citation>
    <scope>NUCLEOTIDE SEQUENCE</scope>
</reference>
<dbReference type="Proteomes" id="UP000887159">
    <property type="component" value="Unassembled WGS sequence"/>
</dbReference>
<evidence type="ECO:0000313" key="1">
    <source>
        <dbReference type="EMBL" id="GFY23943.1"/>
    </source>
</evidence>
<dbReference type="EMBL" id="BMAU01021368">
    <property type="protein sequence ID" value="GFY23943.1"/>
    <property type="molecule type" value="Genomic_DNA"/>
</dbReference>
<name>A0A8X7B9F4_TRICX</name>